<keyword evidence="6" id="KW-0221">Differentiation</keyword>
<feature type="region of interest" description="Disordered" evidence="11">
    <location>
        <begin position="1186"/>
        <end position="1208"/>
    </location>
</feature>
<comment type="function">
    <text evidence="10">Activates phosphatidylinositol 3-kinase when bound to the regulatory p85 subunit. May mediate the control of various cellular processes by insulin-like peptides. When phosphorylated by the insulin receptor binds specifically to various cellular proteins containing SH2 domains. Involved in control of cell proliferation, cell size, and body and organ growth throughout development. Also has a role in a signaling pathway controlling the physiological response required to endure periods of low nutrient conditions. Insulin/insulin-like growth factor (IGF) signaling pathway has a role in regulating aging and is necessary in the ovary for vitellogenic maturation.</text>
</comment>
<feature type="compositionally biased region" description="Low complexity" evidence="11">
    <location>
        <begin position="398"/>
        <end position="425"/>
    </location>
</feature>
<keyword evidence="14" id="KW-1185">Reference proteome</keyword>
<feature type="region of interest" description="Disordered" evidence="11">
    <location>
        <begin position="1240"/>
        <end position="1272"/>
    </location>
</feature>
<feature type="compositionally biased region" description="Low complexity" evidence="11">
    <location>
        <begin position="511"/>
        <end position="526"/>
    </location>
</feature>
<dbReference type="CDD" id="cd01257">
    <property type="entry name" value="PH_IRS"/>
    <property type="match status" value="1"/>
</dbReference>
<feature type="domain" description="PH" evidence="12">
    <location>
        <begin position="13"/>
        <end position="115"/>
    </location>
</feature>
<feature type="region of interest" description="Disordered" evidence="11">
    <location>
        <begin position="452"/>
        <end position="489"/>
    </location>
</feature>
<dbReference type="PANTHER" id="PTHR10614">
    <property type="entry name" value="INSULIN RECEPTOR SUBSTRATE"/>
    <property type="match status" value="1"/>
</dbReference>
<dbReference type="InterPro" id="IPR011993">
    <property type="entry name" value="PH-like_dom_sf"/>
</dbReference>
<feature type="region of interest" description="Disordered" evidence="11">
    <location>
        <begin position="286"/>
        <end position="352"/>
    </location>
</feature>
<dbReference type="Pfam" id="PF02174">
    <property type="entry name" value="IRS"/>
    <property type="match status" value="1"/>
</dbReference>
<proteinExistence type="predicted"/>
<dbReference type="KEGG" id="pmrn:116952540"/>
<feature type="compositionally biased region" description="Low complexity" evidence="11">
    <location>
        <begin position="687"/>
        <end position="709"/>
    </location>
</feature>
<dbReference type="GO" id="GO:0005886">
    <property type="term" value="C:plasma membrane"/>
    <property type="evidence" value="ECO:0007669"/>
    <property type="project" value="TreeGrafter"/>
</dbReference>
<dbReference type="SMART" id="SM00310">
    <property type="entry name" value="PTBI"/>
    <property type="match status" value="1"/>
</dbReference>
<keyword evidence="8" id="KW-0807">Transducer</keyword>
<feature type="compositionally biased region" description="Polar residues" evidence="11">
    <location>
        <begin position="1191"/>
        <end position="1208"/>
    </location>
</feature>
<dbReference type="GO" id="GO:0008286">
    <property type="term" value="P:insulin receptor signaling pathway"/>
    <property type="evidence" value="ECO:0007669"/>
    <property type="project" value="InterPro"/>
</dbReference>
<feature type="compositionally biased region" description="Basic residues" evidence="11">
    <location>
        <begin position="569"/>
        <end position="578"/>
    </location>
</feature>
<evidence type="ECO:0000256" key="1">
    <source>
        <dbReference type="ARBA" id="ARBA00011440"/>
    </source>
</evidence>
<feature type="region of interest" description="Disordered" evidence="11">
    <location>
        <begin position="505"/>
        <end position="727"/>
    </location>
</feature>
<feature type="compositionally biased region" description="Basic residues" evidence="11">
    <location>
        <begin position="596"/>
        <end position="606"/>
    </location>
</feature>
<evidence type="ECO:0000256" key="4">
    <source>
        <dbReference type="ARBA" id="ARBA00022604"/>
    </source>
</evidence>
<dbReference type="InterPro" id="IPR001849">
    <property type="entry name" value="PH_domain"/>
</dbReference>
<dbReference type="FunFam" id="2.30.29.30:FF:000029">
    <property type="entry name" value="Insulin receptor substrate 1"/>
    <property type="match status" value="1"/>
</dbReference>
<feature type="region of interest" description="Disordered" evidence="11">
    <location>
        <begin position="761"/>
        <end position="817"/>
    </location>
</feature>
<protein>
    <recommendedName>
        <fullName evidence="2">Insulin receptor substrate 1</fullName>
    </recommendedName>
    <alternativeName>
        <fullName evidence="9">Protein chico</fullName>
    </alternativeName>
</protein>
<dbReference type="PRINTS" id="PR00628">
    <property type="entry name" value="INSULINRSI"/>
</dbReference>
<dbReference type="Proteomes" id="UP001318040">
    <property type="component" value="Chromosome 47"/>
</dbReference>
<dbReference type="PROSITE" id="PS50003">
    <property type="entry name" value="PH_DOMAIN"/>
    <property type="match status" value="1"/>
</dbReference>
<evidence type="ECO:0000259" key="12">
    <source>
        <dbReference type="PROSITE" id="PS50003"/>
    </source>
</evidence>
<feature type="region of interest" description="Disordered" evidence="11">
    <location>
        <begin position="364"/>
        <end position="425"/>
    </location>
</feature>
<keyword evidence="7" id="KW-0896">Oogenesis</keyword>
<dbReference type="RefSeq" id="XP_032827863.1">
    <property type="nucleotide sequence ID" value="XM_032971972.1"/>
</dbReference>
<dbReference type="SMART" id="SM01244">
    <property type="entry name" value="IRS"/>
    <property type="match status" value="1"/>
</dbReference>
<feature type="compositionally biased region" description="Low complexity" evidence="11">
    <location>
        <begin position="761"/>
        <end position="796"/>
    </location>
</feature>
<dbReference type="InterPro" id="IPR039011">
    <property type="entry name" value="IRS"/>
</dbReference>
<evidence type="ECO:0000256" key="3">
    <source>
        <dbReference type="ARBA" id="ARBA00022553"/>
    </source>
</evidence>
<dbReference type="GO" id="GO:0048477">
    <property type="term" value="P:oogenesis"/>
    <property type="evidence" value="ECO:0007669"/>
    <property type="project" value="UniProtKB-KW"/>
</dbReference>
<dbReference type="Gene3D" id="2.30.29.30">
    <property type="entry name" value="Pleckstrin-homology domain (PH domain)/Phosphotyrosine-binding domain (PTB)"/>
    <property type="match status" value="2"/>
</dbReference>
<feature type="compositionally biased region" description="Basic and acidic residues" evidence="11">
    <location>
        <begin position="559"/>
        <end position="568"/>
    </location>
</feature>
<dbReference type="CDD" id="cd01204">
    <property type="entry name" value="PTB_IRS"/>
    <property type="match status" value="1"/>
</dbReference>
<keyword evidence="3" id="KW-0597">Phosphoprotein</keyword>
<evidence type="ECO:0000256" key="5">
    <source>
        <dbReference type="ARBA" id="ARBA00022737"/>
    </source>
</evidence>
<evidence type="ECO:0000256" key="2">
    <source>
        <dbReference type="ARBA" id="ARBA00015710"/>
    </source>
</evidence>
<keyword evidence="4" id="KW-0341">Growth regulation</keyword>
<feature type="compositionally biased region" description="Low complexity" evidence="11">
    <location>
        <begin position="453"/>
        <end position="489"/>
    </location>
</feature>
<evidence type="ECO:0000313" key="15">
    <source>
        <dbReference type="RefSeq" id="XP_032827863.1"/>
    </source>
</evidence>
<keyword evidence="5" id="KW-0677">Repeat</keyword>
<feature type="region of interest" description="Disordered" evidence="11">
    <location>
        <begin position="117"/>
        <end position="169"/>
    </location>
</feature>
<dbReference type="PANTHER" id="PTHR10614:SF13">
    <property type="entry name" value="INSULIN RECEPTOR SUBSTRATE 1"/>
    <property type="match status" value="1"/>
</dbReference>
<feature type="compositionally biased region" description="Basic residues" evidence="11">
    <location>
        <begin position="127"/>
        <end position="139"/>
    </location>
</feature>
<dbReference type="PROSITE" id="PS51064">
    <property type="entry name" value="IRS_PTB"/>
    <property type="match status" value="1"/>
</dbReference>
<evidence type="ECO:0000256" key="7">
    <source>
        <dbReference type="ARBA" id="ARBA00022943"/>
    </source>
</evidence>
<dbReference type="Pfam" id="PF00169">
    <property type="entry name" value="PH"/>
    <property type="match status" value="1"/>
</dbReference>
<dbReference type="GO" id="GO:0043548">
    <property type="term" value="F:phosphatidylinositol 3-kinase binding"/>
    <property type="evidence" value="ECO:0007669"/>
    <property type="project" value="TreeGrafter"/>
</dbReference>
<evidence type="ECO:0000256" key="6">
    <source>
        <dbReference type="ARBA" id="ARBA00022782"/>
    </source>
</evidence>
<gene>
    <name evidence="15" type="primary">LOC116952540</name>
</gene>
<feature type="domain" description="IRS-type PTB" evidence="13">
    <location>
        <begin position="181"/>
        <end position="285"/>
    </location>
</feature>
<name>A0AAJ7U115_PETMA</name>
<dbReference type="GO" id="GO:0005158">
    <property type="term" value="F:insulin receptor binding"/>
    <property type="evidence" value="ECO:0007669"/>
    <property type="project" value="InterPro"/>
</dbReference>
<evidence type="ECO:0000256" key="11">
    <source>
        <dbReference type="SAM" id="MobiDB-lite"/>
    </source>
</evidence>
<evidence type="ECO:0000256" key="10">
    <source>
        <dbReference type="ARBA" id="ARBA00046145"/>
    </source>
</evidence>
<dbReference type="SUPFAM" id="SSF50729">
    <property type="entry name" value="PH domain-like"/>
    <property type="match status" value="2"/>
</dbReference>
<evidence type="ECO:0000313" key="14">
    <source>
        <dbReference type="Proteomes" id="UP001318040"/>
    </source>
</evidence>
<dbReference type="GO" id="GO:0005829">
    <property type="term" value="C:cytosol"/>
    <property type="evidence" value="ECO:0007669"/>
    <property type="project" value="TreeGrafter"/>
</dbReference>
<sequence>MANPPPELQSTTDVLKCGYLRKQKTTHKRYFVLRAPDDSCAAGRLEYYESERKFRHKSAPKRAVSLDSCFNISKRADARNKFMVALYTKDEYLAVAAENEHEQDAWYRAITELHARGKAQQQQCSDHHHHHHHHHHHPHQQLLQQQQQQSLYPHAESGGESGGSAHAGDDIYGAIAPSSAFKEVWQVNLKPRGLGQTRSMFGVYRLCLSSRKISFVKLNSEKPDVTLQLMNVRRCGHSESFFFIEVGRSAVTGPGEFWMQVEDCVVAQNMHETILEAMKAMSEFSEFRPRSKSHSASSSNPISVPPRRHLNSLPPSQTGLSRRSRTESANSTQGASSPAGGGGGGGNNNPAAAATTITNIISHSSSSRHPLNGGVGGAASGHNFRARTSSEGERTILTSRPSSVTGSPVSVSPTPPRLQQQQQLNQQGIRGCLGGRTSSRLQAAPIHSRYVTVPAPGASQPPSSAVSPVSCASSTSPSSSGPSSGRGSSASDALLLLYVKVNSGGGGGGAASASGSPSDGGFASSSDEYGSSPVDARRHQGLVHRSATPESLSRTPPPIREEQDDGGHNLHHHHHHVHQQQVNNYISMGKSCAQNGHHHHHNHHHPQQQQQQLHRGVLLARRASQDENASGAEGTSDLAGVVHRKRTYSSCTSPPPPPPLAAQSTTGVQQQQQQRKPLDDYALMNAGSLTSSGSGSSYTGSSYTSRSASPRPPAGPSTPQTSQAAHLQHSYPEDYGEIHVGSCQRPGAACKDDGYMPMSPGVAPVPTSSPSSSCSSSQSIVSSSTTATSSSMTLSAPGGGPSDDYVPMSPKSVSAPQEIVNPRRRQEITDPSGYMVMSPGTNNGSCSPECSPYMKMWSSSKLSVCSADGKGGGDAGCEYMNMSPGLVAGTPPDYFFTPTSAEPPKVSCYYYSLPRSFKPGLRKDGDCAATAASATAGGGGARFSPGNLTERQLFGGDKSSSTSSDSLGHDPDQPVASGSSPTASGVGGGITKAEPRKVQQQQQGIVRPTRLSLGGLKSSTLPRTYECPAEPVSPGEYVNIEFGDVQAAQAVVDAQRRLSSATRLAVRANYSVVPDWSGGRTTTTTNAAAAAVAAATSVASPLAAARANPAGASYGARPVQNGNAGSDYMSTSNVGGLNYGGRVNPSVGVGVDYASLHMGRGCAPLEQETDGDYTEMRFGVTVPSVAPLSPPSNHSNLEGSKGLTSPTSRLNRLSLMDQMTAAYPMPNPDHGAKVIRADAQGRRRHSSETFSSTTTASAALGSGGASPAMPTSTSLLSPSFSCDANRLGSASFESVYLKDAAGGPAGDSADCGGTSRESGFENGLNYVALELSSEECQRAAAAAAAVASAAATAASTAGLDGARANAKVSTGAVDSGAYASIDFARSDGACPPAQES</sequence>
<dbReference type="InterPro" id="IPR002404">
    <property type="entry name" value="IRS_PTB"/>
</dbReference>
<evidence type="ECO:0000256" key="8">
    <source>
        <dbReference type="ARBA" id="ARBA00023224"/>
    </source>
</evidence>
<evidence type="ECO:0000259" key="13">
    <source>
        <dbReference type="PROSITE" id="PS51064"/>
    </source>
</evidence>
<reference evidence="15" key="1">
    <citation type="submission" date="2025-08" db="UniProtKB">
        <authorList>
            <consortium name="RefSeq"/>
        </authorList>
    </citation>
    <scope>IDENTIFICATION</scope>
    <source>
        <tissue evidence="15">Sperm</tissue>
    </source>
</reference>
<feature type="compositionally biased region" description="Low complexity" evidence="11">
    <location>
        <begin position="1248"/>
        <end position="1260"/>
    </location>
</feature>
<evidence type="ECO:0000256" key="9">
    <source>
        <dbReference type="ARBA" id="ARBA00033282"/>
    </source>
</evidence>
<dbReference type="SMART" id="SM00233">
    <property type="entry name" value="PH"/>
    <property type="match status" value="1"/>
</dbReference>
<comment type="subunit">
    <text evidence="1">Bindings to phosphatidylinositol 3-kinase and SHP2.</text>
</comment>
<accession>A0AAJ7U115</accession>
<feature type="compositionally biased region" description="Low complexity" evidence="11">
    <location>
        <begin position="140"/>
        <end position="166"/>
    </location>
</feature>
<feature type="region of interest" description="Disordered" evidence="11">
    <location>
        <begin position="931"/>
        <end position="1008"/>
    </location>
</feature>
<organism evidence="14 15">
    <name type="scientific">Petromyzon marinus</name>
    <name type="common">Sea lamprey</name>
    <dbReference type="NCBI Taxonomy" id="7757"/>
    <lineage>
        <taxon>Eukaryota</taxon>
        <taxon>Metazoa</taxon>
        <taxon>Chordata</taxon>
        <taxon>Craniata</taxon>
        <taxon>Vertebrata</taxon>
        <taxon>Cyclostomata</taxon>
        <taxon>Hyperoartia</taxon>
        <taxon>Petromyzontiformes</taxon>
        <taxon>Petromyzontidae</taxon>
        <taxon>Petromyzon</taxon>
    </lineage>
</organism>